<dbReference type="SUPFAM" id="SSF52047">
    <property type="entry name" value="RNI-like"/>
    <property type="match status" value="1"/>
</dbReference>
<feature type="compositionally biased region" description="Polar residues" evidence="1">
    <location>
        <begin position="469"/>
        <end position="478"/>
    </location>
</feature>
<dbReference type="Gene3D" id="3.80.10.10">
    <property type="entry name" value="Ribonuclease Inhibitor"/>
    <property type="match status" value="2"/>
</dbReference>
<dbReference type="EMBL" id="ML996097">
    <property type="protein sequence ID" value="KAF2741248.1"/>
    <property type="molecule type" value="Genomic_DNA"/>
</dbReference>
<dbReference type="Proteomes" id="UP000799444">
    <property type="component" value="Unassembled WGS sequence"/>
</dbReference>
<comment type="caution">
    <text evidence="2">The sequence shown here is derived from an EMBL/GenBank/DDBJ whole genome shotgun (WGS) entry which is preliminary data.</text>
</comment>
<protein>
    <recommendedName>
        <fullName evidence="4">F-box domain-containing protein</fullName>
    </recommendedName>
</protein>
<dbReference type="AlphaFoldDB" id="A0A9P4RCU1"/>
<keyword evidence="3" id="KW-1185">Reference proteome</keyword>
<gene>
    <name evidence="2" type="ORF">EJ04DRAFT_507092</name>
</gene>
<reference evidence="2" key="1">
    <citation type="journal article" date="2020" name="Stud. Mycol.">
        <title>101 Dothideomycetes genomes: a test case for predicting lifestyles and emergence of pathogens.</title>
        <authorList>
            <person name="Haridas S."/>
            <person name="Albert R."/>
            <person name="Binder M."/>
            <person name="Bloem J."/>
            <person name="Labutti K."/>
            <person name="Salamov A."/>
            <person name="Andreopoulos B."/>
            <person name="Baker S."/>
            <person name="Barry K."/>
            <person name="Bills G."/>
            <person name="Bluhm B."/>
            <person name="Cannon C."/>
            <person name="Castanera R."/>
            <person name="Culley D."/>
            <person name="Daum C."/>
            <person name="Ezra D."/>
            <person name="Gonzalez J."/>
            <person name="Henrissat B."/>
            <person name="Kuo A."/>
            <person name="Liang C."/>
            <person name="Lipzen A."/>
            <person name="Lutzoni F."/>
            <person name="Magnuson J."/>
            <person name="Mondo S."/>
            <person name="Nolan M."/>
            <person name="Ohm R."/>
            <person name="Pangilinan J."/>
            <person name="Park H.-J."/>
            <person name="Ramirez L."/>
            <person name="Alfaro M."/>
            <person name="Sun H."/>
            <person name="Tritt A."/>
            <person name="Yoshinaga Y."/>
            <person name="Zwiers L.-H."/>
            <person name="Turgeon B."/>
            <person name="Goodwin S."/>
            <person name="Spatafora J."/>
            <person name="Crous P."/>
            <person name="Grigoriev I."/>
        </authorList>
    </citation>
    <scope>NUCLEOTIDE SEQUENCE</scope>
    <source>
        <strain evidence="2">CBS 125425</strain>
    </source>
</reference>
<evidence type="ECO:0000256" key="1">
    <source>
        <dbReference type="SAM" id="MobiDB-lite"/>
    </source>
</evidence>
<organism evidence="2 3">
    <name type="scientific">Polyplosphaeria fusca</name>
    <dbReference type="NCBI Taxonomy" id="682080"/>
    <lineage>
        <taxon>Eukaryota</taxon>
        <taxon>Fungi</taxon>
        <taxon>Dikarya</taxon>
        <taxon>Ascomycota</taxon>
        <taxon>Pezizomycotina</taxon>
        <taxon>Dothideomycetes</taxon>
        <taxon>Pleosporomycetidae</taxon>
        <taxon>Pleosporales</taxon>
        <taxon>Tetraplosphaeriaceae</taxon>
        <taxon>Polyplosphaeria</taxon>
    </lineage>
</organism>
<dbReference type="OrthoDB" id="408631at2759"/>
<feature type="region of interest" description="Disordered" evidence="1">
    <location>
        <begin position="446"/>
        <end position="497"/>
    </location>
</feature>
<evidence type="ECO:0008006" key="4">
    <source>
        <dbReference type="Google" id="ProtNLM"/>
    </source>
</evidence>
<sequence length="826" mass="91714">MDDLLPSYESVTHQNPWELVAPHLASKDLCSAALVCQKWHQVFTPQLWGNPASHFGVQNDTVYVALTRFKRTLFYSRLHVRELTHTLHLPPAHAEIYGGPHCEWLRDCLERLPRLQSLIVNGLPFFDHASLLTLRHSSLWWQSSHPSAFPSFGLRLLYASGCTNATSTGLAEALPHFPELVSLDLSRTGAAKDELVLSKLKFLRNLRILKLRALGLRDADLRIVAIAIGTRVRSLDVRDNNLTDKSARLILDFCMKLSHPVTHGSSQARAPAPVEVGLWRTEDLDKHLRKKLTQGFVGSLAVETARTIGITHLYLSQNSFSVEGISGLLRSRHLDVLDVGTLPSSLASTRRLSSQDVEEDNLDLPGVEKLTPMLAESASERLVYLRINYAILTEDSPLENSPSPRAELIGDLAIYTPPEAFELDEQDSHLAELDSSGTAIFELPGDGIEPVELPQSPDSMRKLEKSSDSKIQQHQIGSTDVEDRSPAHDGPPLIEITSEPEKVNRGPAFAPEPVFPGEAPLSPVSPAIPTMDASGGLSPIARTFDNGTAGLSTYGEKVETVAGRSRHDSMYYVDDRRARLDLRQNQENRLHPGALPNLQTLVLTDVPTHTQDDQTASRLIQFIKDCAEEAEIARLRASHTYMLPPGRSRSVAEREYARSLFGLRRIVLEMAPPQVAPKKISTSWRQYPTKSSTEDWDSEAFWQAASQDFSFFGDEECGLPNLEPGRGLPLAAMSGLMLAPHRPAPPPRPREPETLLPRVYDVVAEIARFRKDRKAMFQVCLDAGEIDPAIEGNWLGDITVIRPSNESGAGDVDYYGNRYESGWLYR</sequence>
<evidence type="ECO:0000313" key="3">
    <source>
        <dbReference type="Proteomes" id="UP000799444"/>
    </source>
</evidence>
<proteinExistence type="predicted"/>
<name>A0A9P4RCU1_9PLEO</name>
<feature type="compositionally biased region" description="Basic and acidic residues" evidence="1">
    <location>
        <begin position="459"/>
        <end position="468"/>
    </location>
</feature>
<dbReference type="InterPro" id="IPR032675">
    <property type="entry name" value="LRR_dom_sf"/>
</dbReference>
<evidence type="ECO:0000313" key="2">
    <source>
        <dbReference type="EMBL" id="KAF2741248.1"/>
    </source>
</evidence>
<accession>A0A9P4RCU1</accession>